<evidence type="ECO:0000313" key="2">
    <source>
        <dbReference type="EMBL" id="KFB43356.1"/>
    </source>
</evidence>
<dbReference type="Proteomes" id="UP000030765">
    <property type="component" value="Unassembled WGS sequence"/>
</dbReference>
<proteinExistence type="predicted"/>
<reference evidence="3" key="2">
    <citation type="submission" date="2020-05" db="UniProtKB">
        <authorList>
            <consortium name="EnsemblMetazoa"/>
        </authorList>
    </citation>
    <scope>IDENTIFICATION</scope>
</reference>
<evidence type="ECO:0000313" key="4">
    <source>
        <dbReference type="Proteomes" id="UP000030765"/>
    </source>
</evidence>
<dbReference type="EMBL" id="KE525248">
    <property type="protein sequence ID" value="KFB43356.1"/>
    <property type="molecule type" value="Genomic_DNA"/>
</dbReference>
<keyword evidence="4" id="KW-1185">Reference proteome</keyword>
<evidence type="ECO:0000256" key="1">
    <source>
        <dbReference type="SAM" id="MobiDB-lite"/>
    </source>
</evidence>
<name>A0A084VZG2_ANOSI</name>
<sequence>MDLSGTWRPIEGRKKRPNPDRSGLECGFDAKRNDKLAPFGTPRFEGSCKKGFTREGFGNSLRRHPVVAIWPEVLISLDRKCDFALISHECLGLCLNCYRFNSCRLGTFGGTQDDRVLQSEP</sequence>
<dbReference type="EnsemblMetazoa" id="ASIC011151-RA">
    <property type="protein sequence ID" value="ASIC011151-PA"/>
    <property type="gene ID" value="ASIC011151"/>
</dbReference>
<gene>
    <name evidence="2" type="ORF">ZHAS_00011151</name>
</gene>
<reference evidence="2 4" key="1">
    <citation type="journal article" date="2014" name="BMC Genomics">
        <title>Genome sequence of Anopheles sinensis provides insight into genetics basis of mosquito competence for malaria parasites.</title>
        <authorList>
            <person name="Zhou D."/>
            <person name="Zhang D."/>
            <person name="Ding G."/>
            <person name="Shi L."/>
            <person name="Hou Q."/>
            <person name="Ye Y."/>
            <person name="Xu Y."/>
            <person name="Zhou H."/>
            <person name="Xiong C."/>
            <person name="Li S."/>
            <person name="Yu J."/>
            <person name="Hong S."/>
            <person name="Yu X."/>
            <person name="Zou P."/>
            <person name="Chen C."/>
            <person name="Chang X."/>
            <person name="Wang W."/>
            <person name="Lv Y."/>
            <person name="Sun Y."/>
            <person name="Ma L."/>
            <person name="Shen B."/>
            <person name="Zhu C."/>
        </authorList>
    </citation>
    <scope>NUCLEOTIDE SEQUENCE [LARGE SCALE GENOMIC DNA]</scope>
</reference>
<organism evidence="2">
    <name type="scientific">Anopheles sinensis</name>
    <name type="common">Mosquito</name>
    <dbReference type="NCBI Taxonomy" id="74873"/>
    <lineage>
        <taxon>Eukaryota</taxon>
        <taxon>Metazoa</taxon>
        <taxon>Ecdysozoa</taxon>
        <taxon>Arthropoda</taxon>
        <taxon>Hexapoda</taxon>
        <taxon>Insecta</taxon>
        <taxon>Pterygota</taxon>
        <taxon>Neoptera</taxon>
        <taxon>Endopterygota</taxon>
        <taxon>Diptera</taxon>
        <taxon>Nematocera</taxon>
        <taxon>Culicoidea</taxon>
        <taxon>Culicidae</taxon>
        <taxon>Anophelinae</taxon>
        <taxon>Anopheles</taxon>
    </lineage>
</organism>
<evidence type="ECO:0000313" key="3">
    <source>
        <dbReference type="EnsemblMetazoa" id="ASIC011151-PA"/>
    </source>
</evidence>
<accession>A0A084VZG2</accession>
<dbReference type="VEuPathDB" id="VectorBase:ASIC011151"/>
<dbReference type="EMBL" id="ATLV01018769">
    <property type="status" value="NOT_ANNOTATED_CDS"/>
    <property type="molecule type" value="Genomic_DNA"/>
</dbReference>
<protein>
    <submittedName>
        <fullName evidence="2 3">Ribonuclease P</fullName>
    </submittedName>
</protein>
<dbReference type="AlphaFoldDB" id="A0A084VZG2"/>
<feature type="region of interest" description="Disordered" evidence="1">
    <location>
        <begin position="1"/>
        <end position="25"/>
    </location>
</feature>